<evidence type="ECO:0000256" key="3">
    <source>
        <dbReference type="PROSITE-ProRule" id="PRU00284"/>
    </source>
</evidence>
<dbReference type="InterPro" id="IPR004089">
    <property type="entry name" value="MCPsignal_dom"/>
</dbReference>
<dbReference type="Proteomes" id="UP000295832">
    <property type="component" value="Unassembled WGS sequence"/>
</dbReference>
<evidence type="ECO:0000313" key="8">
    <source>
        <dbReference type="EMBL" id="TDX48226.1"/>
    </source>
</evidence>
<keyword evidence="1 3" id="KW-0807">Transducer</keyword>
<dbReference type="STRING" id="926561.GCA_000379025_02432"/>
<dbReference type="Pfam" id="PF14827">
    <property type="entry name" value="dCache_3"/>
    <property type="match status" value="1"/>
</dbReference>
<dbReference type="PANTHER" id="PTHR32089:SF112">
    <property type="entry name" value="LYSOZYME-LIKE PROTEIN-RELATED"/>
    <property type="match status" value="1"/>
</dbReference>
<reference evidence="8 9" key="1">
    <citation type="submission" date="2019-03" db="EMBL/GenBank/DDBJ databases">
        <title>Subsurface microbial communities from deep shales in Ohio and West Virginia, USA.</title>
        <authorList>
            <person name="Wrighton K."/>
        </authorList>
    </citation>
    <scope>NUCLEOTIDE SEQUENCE [LARGE SCALE GENOMIC DNA]</scope>
    <source>
        <strain evidence="8 9">MSL 6dP</strain>
    </source>
</reference>
<dbReference type="SMART" id="SM00304">
    <property type="entry name" value="HAMP"/>
    <property type="match status" value="1"/>
</dbReference>
<dbReference type="CDD" id="cd06225">
    <property type="entry name" value="HAMP"/>
    <property type="match status" value="1"/>
</dbReference>
<dbReference type="CDD" id="cd11386">
    <property type="entry name" value="MCP_signal"/>
    <property type="match status" value="1"/>
</dbReference>
<evidence type="ECO:0000256" key="1">
    <source>
        <dbReference type="ARBA" id="ARBA00023224"/>
    </source>
</evidence>
<evidence type="ECO:0000259" key="6">
    <source>
        <dbReference type="PROSITE" id="PS50111"/>
    </source>
</evidence>
<dbReference type="GO" id="GO:0016020">
    <property type="term" value="C:membrane"/>
    <property type="evidence" value="ECO:0007669"/>
    <property type="project" value="InterPro"/>
</dbReference>
<feature type="coiled-coil region" evidence="4">
    <location>
        <begin position="55"/>
        <end position="82"/>
    </location>
</feature>
<evidence type="ECO:0000256" key="4">
    <source>
        <dbReference type="SAM" id="Coils"/>
    </source>
</evidence>
<sequence length="642" mass="71717">MLNIFNWRDISIKWKIAVLLLIVTIVPLLITGFFIQVNNYNKLRESLLQQGSTNLKVVKDSLKAQEDKLAEISNRVLENQELVNAIKREDAEMLYVQLNKIMKNESLDFLTFVLPDGRVVRRGNNPSNYKDKLPFDKIISHTKETQDSFVTYKKYPIDLLKKEDNAGNNLSNRIVSTANQEDALTIMGVLPVRFLDRLVGFFIMGDILNNNPNIYNQRLENLVFANETSKNNDFSGIKMDGSYIIASQEHWSPEKGLVNVEIKELTEEHLLFEDQIKGINGENLATLSYAIPKLRLEASKRESLWITIKIIVIVIMAVALISILLSLKVGQKIDVIIDKLKQIANGDLRTRLEVKGKDELGEVAIEFNQTIAAQANILKKILAMIDDISSYSEELSASSEEGNAVTETATDRINDLAAGIRQIADSSQEVANYSQQAHDKTEVGERMIKEVVTKTEEIVNAVEEAKNTINSLDDTSQEVGGIVNLITEIAEQTNLLALNASIEAARAGEYGHGFAVVAEEIKELSDDTRKAADKAITLIKETQNKSKEGLLAVEQVNKEARAGRELIEETGQSFKEIAEVVEDTSAYIQETTASTEELSSNSEEISRATEDMKGMSEEVTKSSEELATMALELKELVNRYNL</sequence>
<proteinExistence type="inferred from homology"/>
<dbReference type="Gene3D" id="1.10.287.950">
    <property type="entry name" value="Methyl-accepting chemotaxis protein"/>
    <property type="match status" value="1"/>
</dbReference>
<dbReference type="AlphaFoldDB" id="A0A4R8GQY5"/>
<dbReference type="InterPro" id="IPR003660">
    <property type="entry name" value="HAMP_dom"/>
</dbReference>
<evidence type="ECO:0000259" key="7">
    <source>
        <dbReference type="PROSITE" id="PS50885"/>
    </source>
</evidence>
<dbReference type="InterPro" id="IPR029150">
    <property type="entry name" value="dCache_3"/>
</dbReference>
<evidence type="ECO:0000256" key="2">
    <source>
        <dbReference type="ARBA" id="ARBA00029447"/>
    </source>
</evidence>
<evidence type="ECO:0000313" key="9">
    <source>
        <dbReference type="Proteomes" id="UP000295832"/>
    </source>
</evidence>
<dbReference type="SMART" id="SM00283">
    <property type="entry name" value="MA"/>
    <property type="match status" value="1"/>
</dbReference>
<dbReference type="Pfam" id="PF00015">
    <property type="entry name" value="MCPsignal"/>
    <property type="match status" value="1"/>
</dbReference>
<dbReference type="PANTHER" id="PTHR32089">
    <property type="entry name" value="METHYL-ACCEPTING CHEMOTAXIS PROTEIN MCPB"/>
    <property type="match status" value="1"/>
</dbReference>
<keyword evidence="4" id="KW-0175">Coiled coil</keyword>
<keyword evidence="9" id="KW-1185">Reference proteome</keyword>
<dbReference type="PROSITE" id="PS50885">
    <property type="entry name" value="HAMP"/>
    <property type="match status" value="1"/>
</dbReference>
<evidence type="ECO:0000256" key="5">
    <source>
        <dbReference type="SAM" id="Phobius"/>
    </source>
</evidence>
<protein>
    <submittedName>
        <fullName evidence="8">Methyl-accepting chemotaxis protein</fullName>
    </submittedName>
</protein>
<accession>A0A4R8GQY5</accession>
<gene>
    <name evidence="8" type="ORF">C7959_13221</name>
</gene>
<dbReference type="SUPFAM" id="SSF58104">
    <property type="entry name" value="Methyl-accepting chemotaxis protein (MCP) signaling domain"/>
    <property type="match status" value="1"/>
</dbReference>
<keyword evidence="5" id="KW-1133">Transmembrane helix</keyword>
<dbReference type="Pfam" id="PF00672">
    <property type="entry name" value="HAMP"/>
    <property type="match status" value="1"/>
</dbReference>
<name>A0A4R8GQY5_9FIRM</name>
<dbReference type="EMBL" id="SOEG01000032">
    <property type="protein sequence ID" value="TDX48226.1"/>
    <property type="molecule type" value="Genomic_DNA"/>
</dbReference>
<keyword evidence="5" id="KW-0812">Transmembrane</keyword>
<keyword evidence="5" id="KW-0472">Membrane</keyword>
<dbReference type="RefSeq" id="WP_134118358.1">
    <property type="nucleotide sequence ID" value="NZ_SOEG01000032.1"/>
</dbReference>
<comment type="caution">
    <text evidence="8">The sequence shown here is derived from an EMBL/GenBank/DDBJ whole genome shotgun (WGS) entry which is preliminary data.</text>
</comment>
<dbReference type="GO" id="GO:0007165">
    <property type="term" value="P:signal transduction"/>
    <property type="evidence" value="ECO:0007669"/>
    <property type="project" value="UniProtKB-KW"/>
</dbReference>
<dbReference type="PROSITE" id="PS50111">
    <property type="entry name" value="CHEMOTAXIS_TRANSDUC_2"/>
    <property type="match status" value="1"/>
</dbReference>
<feature type="transmembrane region" description="Helical" evidence="5">
    <location>
        <begin position="12"/>
        <end position="35"/>
    </location>
</feature>
<comment type="similarity">
    <text evidence="2">Belongs to the methyl-accepting chemotaxis (MCP) protein family.</text>
</comment>
<feature type="transmembrane region" description="Helical" evidence="5">
    <location>
        <begin position="303"/>
        <end position="327"/>
    </location>
</feature>
<feature type="domain" description="Methyl-accepting transducer" evidence="6">
    <location>
        <begin position="377"/>
        <end position="613"/>
    </location>
</feature>
<feature type="domain" description="HAMP" evidence="7">
    <location>
        <begin position="333"/>
        <end position="379"/>
    </location>
</feature>
<organism evidence="8 9">
    <name type="scientific">Orenia marismortui</name>
    <dbReference type="NCBI Taxonomy" id="46469"/>
    <lineage>
        <taxon>Bacteria</taxon>
        <taxon>Bacillati</taxon>
        <taxon>Bacillota</taxon>
        <taxon>Clostridia</taxon>
        <taxon>Halanaerobiales</taxon>
        <taxon>Halobacteroidaceae</taxon>
        <taxon>Orenia</taxon>
    </lineage>
</organism>